<dbReference type="Gene3D" id="3.20.20.450">
    <property type="entry name" value="EAL domain"/>
    <property type="match status" value="1"/>
</dbReference>
<dbReference type="PIRSF" id="PIRSF003180">
    <property type="entry name" value="DiGMPpdiest_YuxH"/>
    <property type="match status" value="1"/>
</dbReference>
<dbReference type="EMBL" id="BSSV01000005">
    <property type="protein sequence ID" value="GLX86139.1"/>
    <property type="molecule type" value="Genomic_DNA"/>
</dbReference>
<dbReference type="SMART" id="SM00052">
    <property type="entry name" value="EAL"/>
    <property type="match status" value="1"/>
</dbReference>
<dbReference type="PROSITE" id="PS50883">
    <property type="entry name" value="EAL"/>
    <property type="match status" value="1"/>
</dbReference>
<dbReference type="Proteomes" id="UP001157134">
    <property type="component" value="Unassembled WGS sequence"/>
</dbReference>
<protein>
    <submittedName>
        <fullName evidence="3">Diguanylate cyclase</fullName>
    </submittedName>
</protein>
<feature type="domain" description="HDOD" evidence="2">
    <location>
        <begin position="198"/>
        <end position="385"/>
    </location>
</feature>
<dbReference type="RefSeq" id="WP_284298882.1">
    <property type="nucleotide sequence ID" value="NZ_BSSV01000005.1"/>
</dbReference>
<evidence type="ECO:0000259" key="2">
    <source>
        <dbReference type="PROSITE" id="PS51833"/>
    </source>
</evidence>
<dbReference type="InterPro" id="IPR001633">
    <property type="entry name" value="EAL_dom"/>
</dbReference>
<dbReference type="InterPro" id="IPR014408">
    <property type="entry name" value="dGMP_Pdiesterase_EAL/HD-GYP"/>
</dbReference>
<name>A0ABQ6HF05_9GAMM</name>
<reference evidence="3 4" key="1">
    <citation type="submission" date="2023-03" db="EMBL/GenBank/DDBJ databases">
        <title>Thalassotalea loyana LMG 22536T draft genome sequence.</title>
        <authorList>
            <person name="Sawabe T."/>
        </authorList>
    </citation>
    <scope>NUCLEOTIDE SEQUENCE [LARGE SCALE GENOMIC DNA]</scope>
    <source>
        <strain evidence="3 4">LMG 22536</strain>
    </source>
</reference>
<proteinExistence type="predicted"/>
<dbReference type="InterPro" id="IPR035919">
    <property type="entry name" value="EAL_sf"/>
</dbReference>
<accession>A0ABQ6HF05</accession>
<sequence length="408" mass="46634">MYSYVARQPILDSNQELVAYELLFRDGESNHFPNICPDQATSNIITNNHLNMGVEKVTGDLPAFINFHADTLIRNFPSFLDPEKVVIEILEDVPISDELLEACRDLRAKGYKFALDDHDFDPKWDVFFPLVDIIKVDVLNTNMLSISRYIRRLEDHNVTLLAEKVETAEQFAQLKLLGFTQFQGYFFAKPEMIKQKKISTSKQNILALIEQANLEKLNFDKISDIFSCDPGLTYKLLRFINSPTYGRSQEITSLKHALIYIGEVELKKFIALLALSDLNDGQPSETMRMSLTRAKFCEQISNLRRDEENPPKAFLTGMLSMIDGILNYELTTVLDILPIHTEIKSALKGEKNVLFGYLMLARKSEKGMWLEAEKIAAALNISHDAYYQAHSLALEWADDMMLTQQMAQ</sequence>
<dbReference type="PANTHER" id="PTHR33525">
    <property type="match status" value="1"/>
</dbReference>
<dbReference type="Pfam" id="PF00563">
    <property type="entry name" value="EAL"/>
    <property type="match status" value="1"/>
</dbReference>
<dbReference type="Pfam" id="PF08668">
    <property type="entry name" value="HDOD"/>
    <property type="match status" value="1"/>
</dbReference>
<evidence type="ECO:0000313" key="4">
    <source>
        <dbReference type="Proteomes" id="UP001157134"/>
    </source>
</evidence>
<dbReference type="InterPro" id="IPR013976">
    <property type="entry name" value="HDOD"/>
</dbReference>
<organism evidence="3 4">
    <name type="scientific">Thalassotalea loyana</name>
    <dbReference type="NCBI Taxonomy" id="280483"/>
    <lineage>
        <taxon>Bacteria</taxon>
        <taxon>Pseudomonadati</taxon>
        <taxon>Pseudomonadota</taxon>
        <taxon>Gammaproteobacteria</taxon>
        <taxon>Alteromonadales</taxon>
        <taxon>Colwelliaceae</taxon>
        <taxon>Thalassotalea</taxon>
    </lineage>
</organism>
<dbReference type="SUPFAM" id="SSF141868">
    <property type="entry name" value="EAL domain-like"/>
    <property type="match status" value="1"/>
</dbReference>
<feature type="domain" description="EAL" evidence="1">
    <location>
        <begin position="1"/>
        <end position="204"/>
    </location>
</feature>
<dbReference type="InterPro" id="IPR052340">
    <property type="entry name" value="RNase_Y/CdgJ"/>
</dbReference>
<dbReference type="PANTHER" id="PTHR33525:SF4">
    <property type="entry name" value="CYCLIC DI-GMP PHOSPHODIESTERASE CDGJ"/>
    <property type="match status" value="1"/>
</dbReference>
<comment type="caution">
    <text evidence="3">The sequence shown here is derived from an EMBL/GenBank/DDBJ whole genome shotgun (WGS) entry which is preliminary data.</text>
</comment>
<keyword evidence="4" id="KW-1185">Reference proteome</keyword>
<gene>
    <name evidence="3" type="ORF">tloyanaT_23920</name>
</gene>
<evidence type="ECO:0000259" key="1">
    <source>
        <dbReference type="PROSITE" id="PS50883"/>
    </source>
</evidence>
<evidence type="ECO:0000313" key="3">
    <source>
        <dbReference type="EMBL" id="GLX86139.1"/>
    </source>
</evidence>
<dbReference type="PROSITE" id="PS51833">
    <property type="entry name" value="HDOD"/>
    <property type="match status" value="1"/>
</dbReference>
<dbReference type="SUPFAM" id="SSF109604">
    <property type="entry name" value="HD-domain/PDEase-like"/>
    <property type="match status" value="1"/>
</dbReference>
<dbReference type="Gene3D" id="1.10.3210.10">
    <property type="entry name" value="Hypothetical protein af1432"/>
    <property type="match status" value="1"/>
</dbReference>